<protein>
    <submittedName>
        <fullName evidence="2">Uncharacterized protein</fullName>
    </submittedName>
</protein>
<proteinExistence type="predicted"/>
<organism evidence="2 3">
    <name type="scientific">Thalassomonas actiniarum</name>
    <dbReference type="NCBI Taxonomy" id="485447"/>
    <lineage>
        <taxon>Bacteria</taxon>
        <taxon>Pseudomonadati</taxon>
        <taxon>Pseudomonadota</taxon>
        <taxon>Gammaproteobacteria</taxon>
        <taxon>Alteromonadales</taxon>
        <taxon>Colwelliaceae</taxon>
        <taxon>Thalassomonas</taxon>
    </lineage>
</organism>
<dbReference type="EMBL" id="CP059735">
    <property type="protein sequence ID" value="WDD96769.1"/>
    <property type="molecule type" value="Genomic_DNA"/>
</dbReference>
<sequence>MKLANIKKIFLALSLGFGLSGFASVTAVAGPALTCNEMEEQCRLGDRYACIQLEFYCGIGAP</sequence>
<evidence type="ECO:0000256" key="1">
    <source>
        <dbReference type="SAM" id="SignalP"/>
    </source>
</evidence>
<keyword evidence="1" id="KW-0732">Signal</keyword>
<name>A0AAE9YHY8_9GAMM</name>
<evidence type="ECO:0000313" key="3">
    <source>
        <dbReference type="Proteomes" id="UP000032568"/>
    </source>
</evidence>
<keyword evidence="3" id="KW-1185">Reference proteome</keyword>
<feature type="signal peptide" evidence="1">
    <location>
        <begin position="1"/>
        <end position="23"/>
    </location>
</feature>
<dbReference type="RefSeq" id="WP_044834879.1">
    <property type="nucleotide sequence ID" value="NZ_CP059735.1"/>
</dbReference>
<evidence type="ECO:0000313" key="2">
    <source>
        <dbReference type="EMBL" id="WDD96769.1"/>
    </source>
</evidence>
<gene>
    <name evidence="2" type="ORF">SG35_015440</name>
</gene>
<reference evidence="2 3" key="1">
    <citation type="journal article" date="2015" name="Genome Announc.">
        <title>Draft Genome Sequences of Marine Isolates of Thalassomonas viridans and Thalassomonas actiniarum.</title>
        <authorList>
            <person name="Olonade I."/>
            <person name="van Zyl L.J."/>
            <person name="Trindade M."/>
        </authorList>
    </citation>
    <scope>NUCLEOTIDE SEQUENCE [LARGE SCALE GENOMIC DNA]</scope>
    <source>
        <strain evidence="2 3">A5K-106</strain>
    </source>
</reference>
<dbReference type="KEGG" id="tact:SG35_015440"/>
<dbReference type="Proteomes" id="UP000032568">
    <property type="component" value="Chromosome"/>
</dbReference>
<dbReference type="AlphaFoldDB" id="A0AAE9YHY8"/>
<reference evidence="2 3" key="2">
    <citation type="journal article" date="2022" name="Mar. Drugs">
        <title>Bioassay-Guided Fractionation Leads to the Detection of Cholic Acid Generated by the Rare Thalassomonas sp.</title>
        <authorList>
            <person name="Pheiffer F."/>
            <person name="Schneider Y.K."/>
            <person name="Hansen E.H."/>
            <person name="Andersen J.H."/>
            <person name="Isaksson J."/>
            <person name="Busche T."/>
            <person name="R C."/>
            <person name="Kalinowski J."/>
            <person name="Zyl L.V."/>
            <person name="Trindade M."/>
        </authorList>
    </citation>
    <scope>NUCLEOTIDE SEQUENCE [LARGE SCALE GENOMIC DNA]</scope>
    <source>
        <strain evidence="2 3">A5K-106</strain>
    </source>
</reference>
<feature type="chain" id="PRO_5042273030" evidence="1">
    <location>
        <begin position="24"/>
        <end position="62"/>
    </location>
</feature>
<accession>A0AAE9YHY8</accession>